<dbReference type="PROSITE" id="PS00039">
    <property type="entry name" value="DEAD_ATP_HELICASE"/>
    <property type="match status" value="1"/>
</dbReference>
<proteinExistence type="predicted"/>
<dbReference type="PROSITE" id="PS51194">
    <property type="entry name" value="HELICASE_CTER"/>
    <property type="match status" value="1"/>
</dbReference>
<dbReference type="PROSITE" id="PS51192">
    <property type="entry name" value="HELICASE_ATP_BIND_1"/>
    <property type="match status" value="1"/>
</dbReference>
<name>A0ABP0JL34_9DINO</name>
<dbReference type="SUPFAM" id="SSF52540">
    <property type="entry name" value="P-loop containing nucleoside triphosphate hydrolases"/>
    <property type="match status" value="1"/>
</dbReference>
<protein>
    <submittedName>
        <fullName evidence="1">Uncharacterized protein</fullName>
    </submittedName>
</protein>
<keyword evidence="2" id="KW-1185">Reference proteome</keyword>
<dbReference type="InterPro" id="IPR027417">
    <property type="entry name" value="P-loop_NTPase"/>
</dbReference>
<dbReference type="Proteomes" id="UP001642484">
    <property type="component" value="Unassembled WGS sequence"/>
</dbReference>
<sequence>MDLAQVQGQGWVDFPGVAMGCQKANKEEPSKDFGAHLPAVDWNVQPRLPFTRHFIAAPRHEQPTAVAWRQALGISIEDKGPLHIVPAPIAQFEELGVLPAYVLEALRKCGITAPLPIQSQALPLVLSGCDVVGIAQTGSGKTLAFLLPAIVHIEAQQPIPRGCIQPIALILAPTRELAVQIVEEAWKVLRGSKSGRHSNGVWATAVYGGGKKHQQLRELQYGSEIVAATPGRLIDFLTQQSMSLDRVTYLVLDEADRMLEQGFAEDVANISGQVRPERQVLFFSATWSSEVQMLASGLCHRSSRPVRISVGQERGSCLDTAPHARDSIVQQVVVVDFPDDYEQQVAEKRRLLDGHLQEVLWSSQDHKVLVFVSQKQYADELANKLWEGGFKAAAMHGGKSQESRLWTLDQFRKGEFRLLVATDVIGRGIDIPSVSHVVVFDMGTIDDYVHRIGRTARGKDGKGHALVFFEYWHKEPGIADDLCQLLMASGQPVPEDLKRIAGEVAAGRRQVFNKPRWHGRKWGGEGYLKDS</sequence>
<comment type="caution">
    <text evidence="1">The sequence shown here is derived from an EMBL/GenBank/DDBJ whole genome shotgun (WGS) entry which is preliminary data.</text>
</comment>
<organism evidence="1 2">
    <name type="scientific">Durusdinium trenchii</name>
    <dbReference type="NCBI Taxonomy" id="1381693"/>
    <lineage>
        <taxon>Eukaryota</taxon>
        <taxon>Sar</taxon>
        <taxon>Alveolata</taxon>
        <taxon>Dinophyceae</taxon>
        <taxon>Suessiales</taxon>
        <taxon>Symbiodiniaceae</taxon>
        <taxon>Durusdinium</taxon>
    </lineage>
</organism>
<accession>A0ABP0JL34</accession>
<dbReference type="SMART" id="SM00490">
    <property type="entry name" value="HELICc"/>
    <property type="match status" value="1"/>
</dbReference>
<dbReference type="GO" id="GO:0004386">
    <property type="term" value="F:helicase activity"/>
    <property type="evidence" value="ECO:0007669"/>
    <property type="project" value="UniProtKB-KW"/>
</dbReference>
<dbReference type="PANTHER" id="PTHR47958">
    <property type="entry name" value="ATP-DEPENDENT RNA HELICASE DBP3"/>
    <property type="match status" value="1"/>
</dbReference>
<dbReference type="Gene3D" id="3.40.50.300">
    <property type="entry name" value="P-loop containing nucleotide triphosphate hydrolases"/>
    <property type="match status" value="2"/>
</dbReference>
<dbReference type="InterPro" id="IPR001650">
    <property type="entry name" value="Helicase_C-like"/>
</dbReference>
<dbReference type="CDD" id="cd18787">
    <property type="entry name" value="SF2_C_DEAD"/>
    <property type="match status" value="1"/>
</dbReference>
<reference evidence="1 2" key="1">
    <citation type="submission" date="2024-02" db="EMBL/GenBank/DDBJ databases">
        <authorList>
            <person name="Chen Y."/>
            <person name="Shah S."/>
            <person name="Dougan E. K."/>
            <person name="Thang M."/>
            <person name="Chan C."/>
        </authorList>
    </citation>
    <scope>NUCLEOTIDE SEQUENCE [LARGE SCALE GENOMIC DNA]</scope>
</reference>
<evidence type="ECO:0000313" key="2">
    <source>
        <dbReference type="Proteomes" id="UP001642484"/>
    </source>
</evidence>
<dbReference type="EMBL" id="CAXAMN010005647">
    <property type="protein sequence ID" value="CAK9014842.1"/>
    <property type="molecule type" value="Genomic_DNA"/>
</dbReference>
<dbReference type="InterPro" id="IPR000629">
    <property type="entry name" value="RNA-helicase_DEAD-box_CS"/>
</dbReference>
<dbReference type="SMART" id="SM00487">
    <property type="entry name" value="DEXDc"/>
    <property type="match status" value="1"/>
</dbReference>
<dbReference type="InterPro" id="IPR011545">
    <property type="entry name" value="DEAD/DEAH_box_helicase_dom"/>
</dbReference>
<gene>
    <name evidence="1" type="ORF">CCMP2556_LOCUS11867</name>
</gene>
<dbReference type="CDD" id="cd00268">
    <property type="entry name" value="DEADc"/>
    <property type="match status" value="1"/>
</dbReference>
<dbReference type="Pfam" id="PF00271">
    <property type="entry name" value="Helicase_C"/>
    <property type="match status" value="1"/>
</dbReference>
<dbReference type="InterPro" id="IPR044742">
    <property type="entry name" value="DEAD/DEAH_RhlB"/>
</dbReference>
<evidence type="ECO:0000313" key="1">
    <source>
        <dbReference type="EMBL" id="CAK9014842.1"/>
    </source>
</evidence>
<dbReference type="Pfam" id="PF00270">
    <property type="entry name" value="DEAD"/>
    <property type="match status" value="1"/>
</dbReference>
<dbReference type="InterPro" id="IPR014001">
    <property type="entry name" value="Helicase_ATP-bd"/>
</dbReference>